<evidence type="ECO:0000256" key="1">
    <source>
        <dbReference type="SAM" id="MobiDB-lite"/>
    </source>
</evidence>
<dbReference type="AlphaFoldDB" id="A0A507CEC4"/>
<name>A0A507CEC4_9FUNG</name>
<feature type="compositionally biased region" description="Basic and acidic residues" evidence="1">
    <location>
        <begin position="303"/>
        <end position="326"/>
    </location>
</feature>
<feature type="compositionally biased region" description="Basic and acidic residues" evidence="1">
    <location>
        <begin position="363"/>
        <end position="377"/>
    </location>
</feature>
<reference evidence="2 3" key="1">
    <citation type="journal article" date="2019" name="Sci. Rep.">
        <title>Comparative genomics of chytrid fungi reveal insights into the obligate biotrophic and pathogenic lifestyle of Synchytrium endobioticum.</title>
        <authorList>
            <person name="van de Vossenberg B.T.L.H."/>
            <person name="Warris S."/>
            <person name="Nguyen H.D.T."/>
            <person name="van Gent-Pelzer M.P.E."/>
            <person name="Joly D.L."/>
            <person name="van de Geest H.C."/>
            <person name="Bonants P.J.M."/>
            <person name="Smith D.S."/>
            <person name="Levesque C.A."/>
            <person name="van der Lee T.A.J."/>
        </authorList>
    </citation>
    <scope>NUCLEOTIDE SEQUENCE [LARGE SCALE GENOMIC DNA]</scope>
    <source>
        <strain evidence="2 3">JEL517</strain>
    </source>
</reference>
<feature type="compositionally biased region" description="Basic and acidic residues" evidence="1">
    <location>
        <begin position="334"/>
        <end position="348"/>
    </location>
</feature>
<keyword evidence="3" id="KW-1185">Reference proteome</keyword>
<accession>A0A507CEC4</accession>
<gene>
    <name evidence="2" type="ORF">SmJEL517_g00250</name>
</gene>
<dbReference type="Proteomes" id="UP000319731">
    <property type="component" value="Unassembled WGS sequence"/>
</dbReference>
<comment type="caution">
    <text evidence="2">The sequence shown here is derived from an EMBL/GenBank/DDBJ whole genome shotgun (WGS) entry which is preliminary data.</text>
</comment>
<feature type="region of interest" description="Disordered" evidence="1">
    <location>
        <begin position="120"/>
        <end position="163"/>
    </location>
</feature>
<evidence type="ECO:0000313" key="2">
    <source>
        <dbReference type="EMBL" id="TPX37972.1"/>
    </source>
</evidence>
<dbReference type="EMBL" id="QEAO01000001">
    <property type="protein sequence ID" value="TPX37972.1"/>
    <property type="molecule type" value="Genomic_DNA"/>
</dbReference>
<dbReference type="RefSeq" id="XP_031027687.1">
    <property type="nucleotide sequence ID" value="XM_031166180.1"/>
</dbReference>
<organism evidence="2 3">
    <name type="scientific">Synchytrium microbalum</name>
    <dbReference type="NCBI Taxonomy" id="1806994"/>
    <lineage>
        <taxon>Eukaryota</taxon>
        <taxon>Fungi</taxon>
        <taxon>Fungi incertae sedis</taxon>
        <taxon>Chytridiomycota</taxon>
        <taxon>Chytridiomycota incertae sedis</taxon>
        <taxon>Chytridiomycetes</taxon>
        <taxon>Synchytriales</taxon>
        <taxon>Synchytriaceae</taxon>
        <taxon>Synchytrium</taxon>
    </lineage>
</organism>
<feature type="compositionally biased region" description="Low complexity" evidence="1">
    <location>
        <begin position="120"/>
        <end position="152"/>
    </location>
</feature>
<protein>
    <submittedName>
        <fullName evidence="2">Uncharacterized protein</fullName>
    </submittedName>
</protein>
<dbReference type="GeneID" id="42001477"/>
<feature type="region of interest" description="Disordered" evidence="1">
    <location>
        <begin position="303"/>
        <end position="377"/>
    </location>
</feature>
<dbReference type="OrthoDB" id="5597211at2759"/>
<evidence type="ECO:0000313" key="3">
    <source>
        <dbReference type="Proteomes" id="UP000319731"/>
    </source>
</evidence>
<sequence length="377" mass="42337">MASTSKPVKILSRIPPRTITLDHLPHATVAKPPAKISSQTAITPSSIPNVDTISLHKISPRGQYRESMRALRRQWLQDIKEDDKAALFKAHQAKEAEFAKKKKLEDSMRKYIADQQSDFSSFVHSSPSSSSSSFSNDEFDVVSGSSDSPSNSIDGTRRQEDPILAAKRQAWHDALRTRRQRRLTTYLNKVSDETENRLSDILYLYHTASDFVTYANLDAKIAAAMDVVRGTTEIKVDFQPDDSIDAALSRHSSNTPSEQRERALGLIMEGRVASKTYIDRTFEPASPAIGPPLVREWKQQYEAKGGDAAARQREDETRNRHSRIEATHNSIQDAARKARLEEKARKSMDSIVNRALETTSKTTAERVAKDDIESKEK</sequence>
<proteinExistence type="predicted"/>